<protein>
    <submittedName>
        <fullName evidence="2">Uncharacterized protein</fullName>
    </submittedName>
</protein>
<dbReference type="HOGENOM" id="CLU_973404_0_0_1"/>
<dbReference type="Proteomes" id="UP000001996">
    <property type="component" value="Unassembled WGS sequence"/>
</dbReference>
<keyword evidence="3" id="KW-1185">Reference proteome</keyword>
<dbReference type="GeneID" id="5235397"/>
<evidence type="ECO:0000313" key="3">
    <source>
        <dbReference type="Proteomes" id="UP000001996"/>
    </source>
</evidence>
<accession>A5DVC0</accession>
<evidence type="ECO:0000313" key="2">
    <source>
        <dbReference type="EMBL" id="EDK43128.1"/>
    </source>
</evidence>
<reference evidence="2 3" key="1">
    <citation type="journal article" date="2009" name="Nature">
        <title>Evolution of pathogenicity and sexual reproduction in eight Candida genomes.</title>
        <authorList>
            <person name="Butler G."/>
            <person name="Rasmussen M.D."/>
            <person name="Lin M.F."/>
            <person name="Santos M.A."/>
            <person name="Sakthikumar S."/>
            <person name="Munro C.A."/>
            <person name="Rheinbay E."/>
            <person name="Grabherr M."/>
            <person name="Forche A."/>
            <person name="Reedy J.L."/>
            <person name="Agrafioti I."/>
            <person name="Arnaud M.B."/>
            <person name="Bates S."/>
            <person name="Brown A.J."/>
            <person name="Brunke S."/>
            <person name="Costanzo M.C."/>
            <person name="Fitzpatrick D.A."/>
            <person name="de Groot P.W."/>
            <person name="Harris D."/>
            <person name="Hoyer L.L."/>
            <person name="Hube B."/>
            <person name="Klis F.M."/>
            <person name="Kodira C."/>
            <person name="Lennard N."/>
            <person name="Logue M.E."/>
            <person name="Martin R."/>
            <person name="Neiman A.M."/>
            <person name="Nikolaou E."/>
            <person name="Quail M.A."/>
            <person name="Quinn J."/>
            <person name="Santos M.C."/>
            <person name="Schmitzberger F.F."/>
            <person name="Sherlock G."/>
            <person name="Shah P."/>
            <person name="Silverstein K.A."/>
            <person name="Skrzypek M.S."/>
            <person name="Soll D."/>
            <person name="Staggs R."/>
            <person name="Stansfield I."/>
            <person name="Stumpf M.P."/>
            <person name="Sudbery P.E."/>
            <person name="Srikantha T."/>
            <person name="Zeng Q."/>
            <person name="Berman J."/>
            <person name="Berriman M."/>
            <person name="Heitman J."/>
            <person name="Gow N.A."/>
            <person name="Lorenz M.C."/>
            <person name="Birren B.W."/>
            <person name="Kellis M."/>
            <person name="Cuomo C.A."/>
        </authorList>
    </citation>
    <scope>NUCLEOTIDE SEQUENCE [LARGE SCALE GENOMIC DNA]</scope>
    <source>
        <strain evidence="3">ATCC 11503 / BCRC 21390 / CBS 2605 / JCM 1781 / NBRC 1676 / NRRL YB-4239</strain>
    </source>
</reference>
<sequence length="304" mass="36166">MVALQISEESQSEESLKILIQKLQEAVIRGRQGEAINEHIKERYEKHLNKLKDLPSYHLKDHYSLLQWKVQLETMENKYLGLITQLIKVENEKPFERINTFPYIHWDDDKYKEFLDELLGKVWDILYDKNNYSIDQTPLTNLWKLTSKTNDPAIGRKLTSRLIAYYKVIADPNKNFLNFHLKSKYLDKLYYDDLQGFINKLDKKECHGFHIASCNRNVFRDICEQTYADAYEEWLADKLSPVPTIEDMMYRLRRHPDYPSTDKAYLKQTRRRINKVKREKSNQSKKQSNAGSHSESPKGRRSQN</sequence>
<dbReference type="EMBL" id="CH981524">
    <property type="protein sequence ID" value="EDK43128.1"/>
    <property type="molecule type" value="Genomic_DNA"/>
</dbReference>
<feature type="region of interest" description="Disordered" evidence="1">
    <location>
        <begin position="260"/>
        <end position="304"/>
    </location>
</feature>
<feature type="compositionally biased region" description="Basic residues" evidence="1">
    <location>
        <begin position="268"/>
        <end position="278"/>
    </location>
</feature>
<dbReference type="KEGG" id="lel:PVL30_001277"/>
<name>A5DVC0_LODEL</name>
<dbReference type="VEuPathDB" id="FungiDB:LELG_01306"/>
<feature type="compositionally biased region" description="Polar residues" evidence="1">
    <location>
        <begin position="284"/>
        <end position="294"/>
    </location>
</feature>
<gene>
    <name evidence="2" type="ORF">LELG_01306</name>
</gene>
<dbReference type="InParanoid" id="A5DVC0"/>
<evidence type="ECO:0000256" key="1">
    <source>
        <dbReference type="SAM" id="MobiDB-lite"/>
    </source>
</evidence>
<proteinExistence type="predicted"/>
<dbReference type="AlphaFoldDB" id="A5DVC0"/>
<organism evidence="2 3">
    <name type="scientific">Lodderomyces elongisporus (strain ATCC 11503 / CBS 2605 / JCM 1781 / NBRC 1676 / NRRL YB-4239)</name>
    <name type="common">Yeast</name>
    <name type="synonym">Saccharomyces elongisporus</name>
    <dbReference type="NCBI Taxonomy" id="379508"/>
    <lineage>
        <taxon>Eukaryota</taxon>
        <taxon>Fungi</taxon>
        <taxon>Dikarya</taxon>
        <taxon>Ascomycota</taxon>
        <taxon>Saccharomycotina</taxon>
        <taxon>Pichiomycetes</taxon>
        <taxon>Debaryomycetaceae</taxon>
        <taxon>Candida/Lodderomyces clade</taxon>
        <taxon>Lodderomyces</taxon>
    </lineage>
</organism>